<keyword evidence="2" id="KW-1185">Reference proteome</keyword>
<protein>
    <submittedName>
        <fullName evidence="1">Uncharacterized protein</fullName>
    </submittedName>
</protein>
<gene>
    <name evidence="1" type="ORF">RCOM_1569980</name>
</gene>
<name>B9S5D7_RICCO</name>
<evidence type="ECO:0000313" key="2">
    <source>
        <dbReference type="Proteomes" id="UP000008311"/>
    </source>
</evidence>
<reference evidence="2" key="1">
    <citation type="journal article" date="2010" name="Nat. Biotechnol.">
        <title>Draft genome sequence of the oilseed species Ricinus communis.</title>
        <authorList>
            <person name="Chan A.P."/>
            <person name="Crabtree J."/>
            <person name="Zhao Q."/>
            <person name="Lorenzi H."/>
            <person name="Orvis J."/>
            <person name="Puiu D."/>
            <person name="Melake-Berhan A."/>
            <person name="Jones K.M."/>
            <person name="Redman J."/>
            <person name="Chen G."/>
            <person name="Cahoon E.B."/>
            <person name="Gedil M."/>
            <person name="Stanke M."/>
            <person name="Haas B.J."/>
            <person name="Wortman J.R."/>
            <person name="Fraser-Liggett C.M."/>
            <person name="Ravel J."/>
            <person name="Rabinowicz P.D."/>
        </authorList>
    </citation>
    <scope>NUCLEOTIDE SEQUENCE [LARGE SCALE GENOMIC DNA]</scope>
    <source>
        <strain evidence="2">cv. Hale</strain>
    </source>
</reference>
<dbReference type="InParanoid" id="B9S5D7"/>
<dbReference type="EMBL" id="EQ973873">
    <property type="protein sequence ID" value="EEF41158.1"/>
    <property type="molecule type" value="Genomic_DNA"/>
</dbReference>
<dbReference type="AlphaFoldDB" id="B9S5D7"/>
<dbReference type="Proteomes" id="UP000008311">
    <property type="component" value="Unassembled WGS sequence"/>
</dbReference>
<sequence>MIVLRDMASMCRGDMEGKINVSPLSFSSSLGLKDIEFVVEEEARFGLALNKGPMEKELGLGVIKNHMFKKMRKSGPHSNEKCFKVGW</sequence>
<accession>B9S5D7</accession>
<proteinExistence type="predicted"/>
<organism evidence="1 2">
    <name type="scientific">Ricinus communis</name>
    <name type="common">Castor bean</name>
    <dbReference type="NCBI Taxonomy" id="3988"/>
    <lineage>
        <taxon>Eukaryota</taxon>
        <taxon>Viridiplantae</taxon>
        <taxon>Streptophyta</taxon>
        <taxon>Embryophyta</taxon>
        <taxon>Tracheophyta</taxon>
        <taxon>Spermatophyta</taxon>
        <taxon>Magnoliopsida</taxon>
        <taxon>eudicotyledons</taxon>
        <taxon>Gunneridae</taxon>
        <taxon>Pentapetalae</taxon>
        <taxon>rosids</taxon>
        <taxon>fabids</taxon>
        <taxon>Malpighiales</taxon>
        <taxon>Euphorbiaceae</taxon>
        <taxon>Acalyphoideae</taxon>
        <taxon>Acalypheae</taxon>
        <taxon>Ricinus</taxon>
    </lineage>
</organism>
<evidence type="ECO:0000313" key="1">
    <source>
        <dbReference type="EMBL" id="EEF41158.1"/>
    </source>
</evidence>